<proteinExistence type="predicted"/>
<feature type="transmembrane region" description="Helical" evidence="2">
    <location>
        <begin position="7"/>
        <end position="25"/>
    </location>
</feature>
<keyword evidence="2" id="KW-1133">Transmembrane helix</keyword>
<keyword evidence="4" id="KW-1185">Reference proteome</keyword>
<dbReference type="AlphaFoldDB" id="A0A1G6GF52"/>
<accession>A0A1G6GF52</accession>
<keyword evidence="2" id="KW-0472">Membrane</keyword>
<reference evidence="3 4" key="1">
    <citation type="submission" date="2016-06" db="EMBL/GenBank/DDBJ databases">
        <authorList>
            <person name="Olsen C.W."/>
            <person name="Carey S."/>
            <person name="Hinshaw L."/>
            <person name="Karasin A.I."/>
        </authorList>
    </citation>
    <scope>NUCLEOTIDE SEQUENCE [LARGE SCALE GENOMIC DNA]</scope>
    <source>
        <strain evidence="3 4">LZ-22</strain>
    </source>
</reference>
<name>A0A1G6GF52_9ACTN</name>
<evidence type="ECO:0000313" key="3">
    <source>
        <dbReference type="EMBL" id="SDB80375.1"/>
    </source>
</evidence>
<protein>
    <submittedName>
        <fullName evidence="3">Uncharacterized protein</fullName>
    </submittedName>
</protein>
<evidence type="ECO:0000256" key="2">
    <source>
        <dbReference type="SAM" id="Phobius"/>
    </source>
</evidence>
<feature type="region of interest" description="Disordered" evidence="1">
    <location>
        <begin position="79"/>
        <end position="129"/>
    </location>
</feature>
<dbReference type="RefSeq" id="WP_092606328.1">
    <property type="nucleotide sequence ID" value="NZ_FMYF01000002.1"/>
</dbReference>
<keyword evidence="2" id="KW-0812">Transmembrane</keyword>
<organism evidence="3 4">
    <name type="scientific">Raineyella antarctica</name>
    <dbReference type="NCBI Taxonomy" id="1577474"/>
    <lineage>
        <taxon>Bacteria</taxon>
        <taxon>Bacillati</taxon>
        <taxon>Actinomycetota</taxon>
        <taxon>Actinomycetes</taxon>
        <taxon>Propionibacteriales</taxon>
        <taxon>Propionibacteriaceae</taxon>
        <taxon>Raineyella</taxon>
    </lineage>
</organism>
<feature type="compositionally biased region" description="Polar residues" evidence="1">
    <location>
        <begin position="100"/>
        <end position="110"/>
    </location>
</feature>
<feature type="compositionally biased region" description="Basic and acidic residues" evidence="1">
    <location>
        <begin position="114"/>
        <end position="129"/>
    </location>
</feature>
<sequence length="129" mass="13740">MKILKGLLALLGVAGIVGAGIYTYLGWFQLQKLVAVAESMRSAPQVNPQQELALAIGLALVGGLLLGLGLGMPRRSSGRIRKETLQAVNTGRESEIRQRATGQAPYTDQTRPVDPADRPHRGGTDGNPR</sequence>
<evidence type="ECO:0000313" key="4">
    <source>
        <dbReference type="Proteomes" id="UP000199086"/>
    </source>
</evidence>
<dbReference type="Proteomes" id="UP000199086">
    <property type="component" value="Unassembled WGS sequence"/>
</dbReference>
<feature type="transmembrane region" description="Helical" evidence="2">
    <location>
        <begin position="52"/>
        <end position="72"/>
    </location>
</feature>
<dbReference type="STRING" id="1577474.GA0111570_102165"/>
<dbReference type="EMBL" id="FMYF01000002">
    <property type="protein sequence ID" value="SDB80375.1"/>
    <property type="molecule type" value="Genomic_DNA"/>
</dbReference>
<gene>
    <name evidence="3" type="ORF">GA0111570_102165</name>
</gene>
<evidence type="ECO:0000256" key="1">
    <source>
        <dbReference type="SAM" id="MobiDB-lite"/>
    </source>
</evidence>